<feature type="chain" id="PRO_5036964904" evidence="1">
    <location>
        <begin position="20"/>
        <end position="554"/>
    </location>
</feature>
<feature type="domain" description="Amidohydrolase 3" evidence="2">
    <location>
        <begin position="71"/>
        <end position="550"/>
    </location>
</feature>
<dbReference type="Pfam" id="PF07969">
    <property type="entry name" value="Amidohydro_3"/>
    <property type="match status" value="1"/>
</dbReference>
<feature type="signal peptide" evidence="1">
    <location>
        <begin position="1"/>
        <end position="19"/>
    </location>
</feature>
<gene>
    <name evidence="3" type="ORF">GCM10017044_08500</name>
</gene>
<dbReference type="EMBL" id="BNCI01000001">
    <property type="protein sequence ID" value="GHF16504.1"/>
    <property type="molecule type" value="Genomic_DNA"/>
</dbReference>
<keyword evidence="1" id="KW-0732">Signal</keyword>
<reference evidence="3" key="2">
    <citation type="submission" date="2020-09" db="EMBL/GenBank/DDBJ databases">
        <authorList>
            <person name="Sun Q."/>
            <person name="Kim S."/>
        </authorList>
    </citation>
    <scope>NUCLEOTIDE SEQUENCE</scope>
    <source>
        <strain evidence="3">KCTC 42590</strain>
    </source>
</reference>
<dbReference type="PANTHER" id="PTHR22642:SF2">
    <property type="entry name" value="PROTEIN LONG AFTER FAR-RED 3"/>
    <property type="match status" value="1"/>
</dbReference>
<dbReference type="AlphaFoldDB" id="A0A919E5N4"/>
<dbReference type="InterPro" id="IPR013108">
    <property type="entry name" value="Amidohydro_3"/>
</dbReference>
<dbReference type="InterPro" id="IPR011059">
    <property type="entry name" value="Metal-dep_hydrolase_composite"/>
</dbReference>
<dbReference type="Proteomes" id="UP000630923">
    <property type="component" value="Unassembled WGS sequence"/>
</dbReference>
<evidence type="ECO:0000256" key="1">
    <source>
        <dbReference type="SAM" id="SignalP"/>
    </source>
</evidence>
<dbReference type="RefSeq" id="WP_191250301.1">
    <property type="nucleotide sequence ID" value="NZ_BNCI01000001.1"/>
</dbReference>
<name>A0A919E5N4_9PROT</name>
<evidence type="ECO:0000313" key="3">
    <source>
        <dbReference type="EMBL" id="GHF16504.1"/>
    </source>
</evidence>
<proteinExistence type="predicted"/>
<evidence type="ECO:0000313" key="4">
    <source>
        <dbReference type="Proteomes" id="UP000630923"/>
    </source>
</evidence>
<organism evidence="3 4">
    <name type="scientific">Kordiimonas sediminis</name>
    <dbReference type="NCBI Taxonomy" id="1735581"/>
    <lineage>
        <taxon>Bacteria</taxon>
        <taxon>Pseudomonadati</taxon>
        <taxon>Pseudomonadota</taxon>
        <taxon>Alphaproteobacteria</taxon>
        <taxon>Kordiimonadales</taxon>
        <taxon>Kordiimonadaceae</taxon>
        <taxon>Kordiimonas</taxon>
    </lineage>
</organism>
<dbReference type="SUPFAM" id="SSF51556">
    <property type="entry name" value="Metallo-dependent hydrolases"/>
    <property type="match status" value="1"/>
</dbReference>
<dbReference type="CDD" id="cd01300">
    <property type="entry name" value="YtcJ_like"/>
    <property type="match status" value="1"/>
</dbReference>
<evidence type="ECO:0000259" key="2">
    <source>
        <dbReference type="Pfam" id="PF07969"/>
    </source>
</evidence>
<protein>
    <submittedName>
        <fullName evidence="3">Amidohydrolase</fullName>
    </submittedName>
</protein>
<dbReference type="InterPro" id="IPR033932">
    <property type="entry name" value="YtcJ-like"/>
</dbReference>
<dbReference type="SUPFAM" id="SSF51338">
    <property type="entry name" value="Composite domain of metallo-dependent hydrolases"/>
    <property type="match status" value="1"/>
</dbReference>
<sequence>MRSLLSVAVATVLSFGAAAQDIADMVIWGGPIYTADDQQPTAEAVAIKDGRFIYVGARAGAEALVGAPTTVLSLDGAALFPGFVDGHAHLSGIGERELTLNLEGIDTLTGIVSAVAARNESEPDQPVMVGRGWIETHWPEKRFPSRWDLDAVVADIPVILWRADGHALVANSKALELAGITGETEVPFGGDILKNALGEPTGMLIDTAMALVGGLLPESTPDVAAKQLVTGGTVYARYGWTGLHNMSVPWSELGIMEQLSDTGDLGIRVYNSVDMGDSASLFQTGSRSSQNGRIVTRAIKMYMDGALGSRGAALLEKYSDADTSGLVMMKPEETLPIMEEALRRGIQINTHAIGDRGNRMVLDWYEQTFPKVAIADRVVADPMWRIEHSQIVNPADIPRFKSLGVIPSMQPSHAIGDLHFAPARLGDARLIGAYAWQSLISSGVIVVGGSDAPVERGDPLIEFYAAVARTDLNGYQGENWHAEEAVNRENALKMFTLWPAVGSFAADRLGSITVGKAADLTAFDIDIMTVPAAEIPKGKAILTMVAGDVLFMEE</sequence>
<dbReference type="Gene3D" id="3.10.310.70">
    <property type="match status" value="1"/>
</dbReference>
<dbReference type="Gene3D" id="2.30.40.10">
    <property type="entry name" value="Urease, subunit C, domain 1"/>
    <property type="match status" value="1"/>
</dbReference>
<dbReference type="GO" id="GO:0016810">
    <property type="term" value="F:hydrolase activity, acting on carbon-nitrogen (but not peptide) bonds"/>
    <property type="evidence" value="ECO:0007669"/>
    <property type="project" value="InterPro"/>
</dbReference>
<dbReference type="InterPro" id="IPR032466">
    <property type="entry name" value="Metal_Hydrolase"/>
</dbReference>
<accession>A0A919E5N4</accession>
<dbReference type="Gene3D" id="3.20.20.140">
    <property type="entry name" value="Metal-dependent hydrolases"/>
    <property type="match status" value="1"/>
</dbReference>
<reference evidence="3" key="1">
    <citation type="journal article" date="2014" name="Int. J. Syst. Evol. Microbiol.">
        <title>Complete genome sequence of Corynebacterium casei LMG S-19264T (=DSM 44701T), isolated from a smear-ripened cheese.</title>
        <authorList>
            <consortium name="US DOE Joint Genome Institute (JGI-PGF)"/>
            <person name="Walter F."/>
            <person name="Albersmeier A."/>
            <person name="Kalinowski J."/>
            <person name="Ruckert C."/>
        </authorList>
    </citation>
    <scope>NUCLEOTIDE SEQUENCE</scope>
    <source>
        <strain evidence="3">KCTC 42590</strain>
    </source>
</reference>
<dbReference type="PANTHER" id="PTHR22642">
    <property type="entry name" value="IMIDAZOLONEPROPIONASE"/>
    <property type="match status" value="1"/>
</dbReference>
<comment type="caution">
    <text evidence="3">The sequence shown here is derived from an EMBL/GenBank/DDBJ whole genome shotgun (WGS) entry which is preliminary data.</text>
</comment>
<keyword evidence="4" id="KW-1185">Reference proteome</keyword>